<keyword evidence="6" id="KW-1185">Reference proteome</keyword>
<dbReference type="InterPro" id="IPR000014">
    <property type="entry name" value="PAS"/>
</dbReference>
<dbReference type="Pfam" id="PF03705">
    <property type="entry name" value="CheR_N"/>
    <property type="match status" value="1"/>
</dbReference>
<feature type="compositionally biased region" description="Polar residues" evidence="2">
    <location>
        <begin position="693"/>
        <end position="706"/>
    </location>
</feature>
<dbReference type="PROSITE" id="PS50123">
    <property type="entry name" value="CHER"/>
    <property type="match status" value="1"/>
</dbReference>
<dbReference type="Pfam" id="PF13426">
    <property type="entry name" value="PAS_9"/>
    <property type="match status" value="1"/>
</dbReference>
<evidence type="ECO:0000256" key="2">
    <source>
        <dbReference type="SAM" id="MobiDB-lite"/>
    </source>
</evidence>
<evidence type="ECO:0000313" key="5">
    <source>
        <dbReference type="EMBL" id="ADI29241.1"/>
    </source>
</evidence>
<dbReference type="SUPFAM" id="SSF55785">
    <property type="entry name" value="PYP-like sensor domain (PAS domain)"/>
    <property type="match status" value="2"/>
</dbReference>
<feature type="compositionally biased region" description="Polar residues" evidence="2">
    <location>
        <begin position="1"/>
        <end position="14"/>
    </location>
</feature>
<feature type="active site" evidence="1">
    <location>
        <position position="154"/>
    </location>
</feature>
<reference evidence="6" key="1">
    <citation type="submission" date="2010-05" db="EMBL/GenBank/DDBJ databases">
        <title>Complete sequence of Methylotenera sp. 301.</title>
        <authorList>
            <person name="Lucas S."/>
            <person name="Copeland A."/>
            <person name="Lapidus A."/>
            <person name="Cheng J.-F."/>
            <person name="Bruce D."/>
            <person name="Goodwin L."/>
            <person name="Pitluck S."/>
            <person name="Clum A."/>
            <person name="Land M."/>
            <person name="Hauser L."/>
            <person name="Kyrpides N."/>
            <person name="Ivanova N."/>
            <person name="Chistoservova L."/>
            <person name="Kalyuzhnaya M."/>
            <person name="Woyke T."/>
        </authorList>
    </citation>
    <scope>NUCLEOTIDE SEQUENCE [LARGE SCALE GENOMIC DNA]</scope>
    <source>
        <strain evidence="6">301</strain>
    </source>
</reference>
<evidence type="ECO:0000256" key="1">
    <source>
        <dbReference type="PROSITE-ProRule" id="PRU00050"/>
    </source>
</evidence>
<dbReference type="SUPFAM" id="SSF53335">
    <property type="entry name" value="S-adenosyl-L-methionine-dependent methyltransferases"/>
    <property type="match status" value="1"/>
</dbReference>
<dbReference type="PROSITE" id="PS50122">
    <property type="entry name" value="CHEB"/>
    <property type="match status" value="1"/>
</dbReference>
<dbReference type="InterPro" id="IPR029063">
    <property type="entry name" value="SAM-dependent_MTases_sf"/>
</dbReference>
<dbReference type="GO" id="GO:0032259">
    <property type="term" value="P:methylation"/>
    <property type="evidence" value="ECO:0007669"/>
    <property type="project" value="UniProtKB-KW"/>
</dbReference>
<evidence type="ECO:0000313" key="6">
    <source>
        <dbReference type="Proteomes" id="UP000000383"/>
    </source>
</evidence>
<dbReference type="Gene3D" id="3.30.450.20">
    <property type="entry name" value="PAS domain"/>
    <property type="match status" value="2"/>
</dbReference>
<dbReference type="InterPro" id="IPR035909">
    <property type="entry name" value="CheB_C"/>
</dbReference>
<dbReference type="eggNOG" id="COG1352">
    <property type="taxonomic scope" value="Bacteria"/>
</dbReference>
<organism evidence="5 6">
    <name type="scientific">Methylotenera versatilis (strain 301)</name>
    <dbReference type="NCBI Taxonomy" id="666681"/>
    <lineage>
        <taxon>Bacteria</taxon>
        <taxon>Pseudomonadati</taxon>
        <taxon>Pseudomonadota</taxon>
        <taxon>Betaproteobacteria</taxon>
        <taxon>Nitrosomonadales</taxon>
        <taxon>Methylophilaceae</taxon>
        <taxon>Methylotenera</taxon>
    </lineage>
</organism>
<feature type="region of interest" description="Disordered" evidence="2">
    <location>
        <begin position="687"/>
        <end position="709"/>
    </location>
</feature>
<dbReference type="HOGENOM" id="CLU_000892_0_2_4"/>
<dbReference type="PANTHER" id="PTHR24422">
    <property type="entry name" value="CHEMOTAXIS PROTEIN METHYLTRANSFERASE"/>
    <property type="match status" value="1"/>
</dbReference>
<protein>
    <submittedName>
        <fullName evidence="5">MCP methyltransferase/methylesterase, CheR/CheB with PAS/PAC sensor</fullName>
        <ecNumber evidence="5">2.1.1.80</ecNumber>
        <ecNumber evidence="5">3.1.1.61</ecNumber>
    </submittedName>
</protein>
<dbReference type="CDD" id="cd00130">
    <property type="entry name" value="PAS"/>
    <property type="match status" value="2"/>
</dbReference>
<dbReference type="Pfam" id="PF01739">
    <property type="entry name" value="CheR"/>
    <property type="match status" value="1"/>
</dbReference>
<dbReference type="GO" id="GO:0008983">
    <property type="term" value="F:protein-glutamate O-methyltransferase activity"/>
    <property type="evidence" value="ECO:0007669"/>
    <property type="project" value="UniProtKB-EC"/>
</dbReference>
<dbReference type="EC" id="3.1.1.61" evidence="5"/>
<dbReference type="GO" id="GO:0005737">
    <property type="term" value="C:cytoplasm"/>
    <property type="evidence" value="ECO:0007669"/>
    <property type="project" value="InterPro"/>
</dbReference>
<dbReference type="eggNOG" id="COG2201">
    <property type="taxonomic scope" value="Bacteria"/>
</dbReference>
<name>D7DPJ7_METV0</name>
<dbReference type="CDD" id="cd16434">
    <property type="entry name" value="CheB-CheR_fusion"/>
    <property type="match status" value="1"/>
</dbReference>
<reference evidence="5 6" key="2">
    <citation type="journal article" date="2011" name="J. Bacteriol.">
        <title>Genomes of three methylotrophs from a single niche uncover genetic and metabolic divergence of Methylophilaceae.</title>
        <authorList>
            <person name="Lapidus A."/>
            <person name="Clum A."/>
            <person name="Labutti K."/>
            <person name="Kaluzhnaya M.G."/>
            <person name="Lim S."/>
            <person name="Beck D.A."/>
            <person name="Glavina Del Rio T."/>
            <person name="Nolan M."/>
            <person name="Mavromatis K."/>
            <person name="Huntemann M."/>
            <person name="Lucas S."/>
            <person name="Lidstrom M.E."/>
            <person name="Ivanova N."/>
            <person name="Chistoserdova L."/>
        </authorList>
    </citation>
    <scope>NUCLEOTIDE SEQUENCE [LARGE SCALE GENOMIC DNA]</scope>
    <source>
        <strain evidence="5 6">301</strain>
    </source>
</reference>
<evidence type="ECO:0000259" key="4">
    <source>
        <dbReference type="PROSITE" id="PS50123"/>
    </source>
</evidence>
<dbReference type="InterPro" id="IPR050903">
    <property type="entry name" value="Bact_Chemotaxis_MeTrfase"/>
</dbReference>
<dbReference type="EC" id="2.1.1.80" evidence="5"/>
<sequence>MVNTKNQLVSPSSEKPTEVDQKSKRVFPIVGIGASAGGLEAFEDFFRHCDPDIGLAFVLVPHLDPSHVSMLTEILQRSTKMPVIEAQDQTKVEANRVYIIPPNREMAIIHGKLQLSVPTVSHGQRMPIDGFLRSLAEDQNENAIGIILSGTGSDGTLGLRAVYGAGGNCFVQEPATAKYDGMPTSAIKAGYVTKVLPVANMPEALQAGANSFNILSEINTETKKTHGVSHILMQLRTITGHDFSLYKQSTVIRRIERRMLKHDITDIEIYARYLKEFPAEAHILFKELLINVTSFFRDTEAFLVLENDVLPQLCLNKSDEDNFRVWVPGCASGEEAYSIAILLSELMDKTQQNFKVQIYASDLDDDAIATARAGLYPINISQDLTPERLRRFFTKEITGYKVKKEIRDMVVFAIQNVIKDPPFTKLDLLSCRNLMIYLGAELQNRLMPTFHYALKPNGVLMVSPSEGIGSFTSLFSPISRKWKIYRAIHNLSSPTSRFNIPTKVPTTNDSKTPEKAIKQPMENSLAEISRRLLMQYFAPASVFTDLKGNILYVHGDTGKYLRPAQGQASLNVIEMAREGMEIQLRAAIHSASIENKPTLNHEMQVKTNGGFTTVSLSVRQVNYGSADKQAFLLVSFQDVVTPSNQTKRKVSSKPEELKRLEELENDLLYLKENHQVLIEEQQATNEELKSANEELQSTNEEMQSSNEELETSKEELQSINEELITVNSELQTKMDQLSEMQSDMKNLLESTDIGIVFLDEHLMIRSFTREAVRIYRLVPSDIGRPLSDIRSISDQADNLIEAAKNVLDSLIPFETELHVLNNWILVRIQPYRTTDNFINGVVLTFTDITARIKSATTQEALDLAEGIVNTVREPLIVLDAKMNVISINTAFETSFQVSREDAIGRKIYQLGNFQWDIPALRKLLEELLITSDSIDDYVVHHDFPGIGHKTIRIKARRLVTKMIETQLILLSFEIN</sequence>
<feature type="active site" evidence="1">
    <location>
        <position position="62"/>
    </location>
</feature>
<proteinExistence type="predicted"/>
<feature type="active site" evidence="1">
    <location>
        <position position="35"/>
    </location>
</feature>
<dbReference type="eggNOG" id="COG5000">
    <property type="taxonomic scope" value="Bacteria"/>
</dbReference>
<dbReference type="PRINTS" id="PR00996">
    <property type="entry name" value="CHERMTFRASE"/>
</dbReference>
<accession>D7DPJ7</accession>
<dbReference type="SUPFAM" id="SSF47757">
    <property type="entry name" value="Chemotaxis receptor methyltransferase CheR, N-terminal domain"/>
    <property type="match status" value="1"/>
</dbReference>
<dbReference type="GO" id="GO:0008984">
    <property type="term" value="F:protein-glutamate methylesterase activity"/>
    <property type="evidence" value="ECO:0007669"/>
    <property type="project" value="UniProtKB-EC"/>
</dbReference>
<feature type="domain" description="CheB-type methylesterase" evidence="3">
    <location>
        <begin position="29"/>
        <end position="212"/>
    </location>
</feature>
<feature type="domain" description="CheR-type methyltransferase" evidence="4">
    <location>
        <begin position="235"/>
        <end position="468"/>
    </location>
</feature>
<dbReference type="Gene3D" id="3.40.50.180">
    <property type="entry name" value="Methylesterase CheB, C-terminal domain"/>
    <property type="match status" value="1"/>
</dbReference>
<dbReference type="InterPro" id="IPR000780">
    <property type="entry name" value="CheR_MeTrfase"/>
</dbReference>
<keyword evidence="1 5" id="KW-0378">Hydrolase</keyword>
<dbReference type="GO" id="GO:0000156">
    <property type="term" value="F:phosphorelay response regulator activity"/>
    <property type="evidence" value="ECO:0007669"/>
    <property type="project" value="InterPro"/>
</dbReference>
<dbReference type="InterPro" id="IPR022642">
    <property type="entry name" value="CheR_C"/>
</dbReference>
<dbReference type="KEGG" id="meh:M301_0857"/>
<gene>
    <name evidence="5" type="ordered locus">M301_0857</name>
</gene>
<dbReference type="Pfam" id="PF13596">
    <property type="entry name" value="PAS_10"/>
    <property type="match status" value="1"/>
</dbReference>
<dbReference type="STRING" id="666681.M301_0857"/>
<dbReference type="EMBL" id="CP002056">
    <property type="protein sequence ID" value="ADI29241.1"/>
    <property type="molecule type" value="Genomic_DNA"/>
</dbReference>
<dbReference type="AlphaFoldDB" id="D7DPJ7"/>
<dbReference type="SMART" id="SM00138">
    <property type="entry name" value="MeTrc"/>
    <property type="match status" value="1"/>
</dbReference>
<dbReference type="Proteomes" id="UP000000383">
    <property type="component" value="Chromosome"/>
</dbReference>
<feature type="region of interest" description="Disordered" evidence="2">
    <location>
        <begin position="1"/>
        <end position="21"/>
    </location>
</feature>
<dbReference type="InterPro" id="IPR000673">
    <property type="entry name" value="Sig_transdc_resp-reg_Me-estase"/>
</dbReference>
<dbReference type="InterPro" id="IPR022641">
    <property type="entry name" value="CheR_N"/>
</dbReference>
<dbReference type="SMART" id="SM00091">
    <property type="entry name" value="PAS"/>
    <property type="match status" value="2"/>
</dbReference>
<keyword evidence="5" id="KW-0808">Transferase</keyword>
<dbReference type="InterPro" id="IPR035965">
    <property type="entry name" value="PAS-like_dom_sf"/>
</dbReference>
<dbReference type="Gene3D" id="3.40.50.150">
    <property type="entry name" value="Vaccinia Virus protein VP39"/>
    <property type="match status" value="1"/>
</dbReference>
<evidence type="ECO:0000259" key="3">
    <source>
        <dbReference type="PROSITE" id="PS50122"/>
    </source>
</evidence>
<keyword evidence="5" id="KW-0489">Methyltransferase</keyword>
<dbReference type="PANTHER" id="PTHR24422:SF27">
    <property type="entry name" value="PROTEIN-GLUTAMATE O-METHYLTRANSFERASE"/>
    <property type="match status" value="1"/>
</dbReference>
<dbReference type="Pfam" id="PF01339">
    <property type="entry name" value="CheB_methylest"/>
    <property type="match status" value="1"/>
</dbReference>
<dbReference type="SUPFAM" id="SSF52738">
    <property type="entry name" value="Methylesterase CheB, C-terminal domain"/>
    <property type="match status" value="1"/>
</dbReference>
<dbReference type="GO" id="GO:0006935">
    <property type="term" value="P:chemotaxis"/>
    <property type="evidence" value="ECO:0007669"/>
    <property type="project" value="UniProtKB-UniRule"/>
</dbReference>
<keyword evidence="1" id="KW-0145">Chemotaxis</keyword>